<reference evidence="9" key="1">
    <citation type="submission" date="2020-11" db="EMBL/GenBank/DDBJ databases">
        <title>Sequencing the genomes of 1000 actinobacteria strains.</title>
        <authorList>
            <person name="Klenk H.-P."/>
        </authorList>
    </citation>
    <scope>NUCLEOTIDE SEQUENCE</scope>
    <source>
        <strain evidence="9">DSM 45356</strain>
    </source>
</reference>
<name>A0A8J7KJ84_9ACTN</name>
<comment type="caution">
    <text evidence="9">The sequence shown here is derived from an EMBL/GenBank/DDBJ whole genome shotgun (WGS) entry which is preliminary data.</text>
</comment>
<dbReference type="Pfam" id="PF01594">
    <property type="entry name" value="AI-2E_transport"/>
    <property type="match status" value="1"/>
</dbReference>
<feature type="transmembrane region" description="Helical" evidence="8">
    <location>
        <begin position="68"/>
        <end position="89"/>
    </location>
</feature>
<accession>A0A8J7KJ84</accession>
<evidence type="ECO:0000256" key="2">
    <source>
        <dbReference type="ARBA" id="ARBA00009773"/>
    </source>
</evidence>
<evidence type="ECO:0000256" key="5">
    <source>
        <dbReference type="ARBA" id="ARBA00022692"/>
    </source>
</evidence>
<feature type="transmembrane region" description="Helical" evidence="8">
    <location>
        <begin position="257"/>
        <end position="283"/>
    </location>
</feature>
<dbReference type="PANTHER" id="PTHR21716:SF53">
    <property type="entry name" value="PERMEASE PERM-RELATED"/>
    <property type="match status" value="1"/>
</dbReference>
<keyword evidence="3" id="KW-0813">Transport</keyword>
<evidence type="ECO:0000256" key="1">
    <source>
        <dbReference type="ARBA" id="ARBA00004651"/>
    </source>
</evidence>
<proteinExistence type="inferred from homology"/>
<keyword evidence="10" id="KW-1185">Reference proteome</keyword>
<dbReference type="EMBL" id="JADOUF010000001">
    <property type="protein sequence ID" value="MBG6135201.1"/>
    <property type="molecule type" value="Genomic_DNA"/>
</dbReference>
<feature type="transmembrane region" description="Helical" evidence="8">
    <location>
        <begin position="12"/>
        <end position="32"/>
    </location>
</feature>
<evidence type="ECO:0000256" key="8">
    <source>
        <dbReference type="SAM" id="Phobius"/>
    </source>
</evidence>
<dbReference type="GO" id="GO:0005886">
    <property type="term" value="C:plasma membrane"/>
    <property type="evidence" value="ECO:0007669"/>
    <property type="project" value="UniProtKB-SubCell"/>
</dbReference>
<evidence type="ECO:0000256" key="3">
    <source>
        <dbReference type="ARBA" id="ARBA00022448"/>
    </source>
</evidence>
<comment type="similarity">
    <text evidence="2">Belongs to the autoinducer-2 exporter (AI-2E) (TC 2.A.86) family.</text>
</comment>
<feature type="transmembrane region" description="Helical" evidence="8">
    <location>
        <begin position="303"/>
        <end position="336"/>
    </location>
</feature>
<dbReference type="Proteomes" id="UP000622552">
    <property type="component" value="Unassembled WGS sequence"/>
</dbReference>
<dbReference type="RefSeq" id="WP_197002347.1">
    <property type="nucleotide sequence ID" value="NZ_BONS01000003.1"/>
</dbReference>
<evidence type="ECO:0000256" key="6">
    <source>
        <dbReference type="ARBA" id="ARBA00022989"/>
    </source>
</evidence>
<keyword evidence="6 8" id="KW-1133">Transmembrane helix</keyword>
<gene>
    <name evidence="9" type="ORF">IW245_001395</name>
</gene>
<evidence type="ECO:0000256" key="7">
    <source>
        <dbReference type="ARBA" id="ARBA00023136"/>
    </source>
</evidence>
<organism evidence="9 10">
    <name type="scientific">Longispora fulva</name>
    <dbReference type="NCBI Taxonomy" id="619741"/>
    <lineage>
        <taxon>Bacteria</taxon>
        <taxon>Bacillati</taxon>
        <taxon>Actinomycetota</taxon>
        <taxon>Actinomycetes</taxon>
        <taxon>Micromonosporales</taxon>
        <taxon>Micromonosporaceae</taxon>
        <taxon>Longispora</taxon>
    </lineage>
</organism>
<feature type="transmembrane region" description="Helical" evidence="8">
    <location>
        <begin position="38"/>
        <end position="56"/>
    </location>
</feature>
<keyword evidence="5 8" id="KW-0812">Transmembrane</keyword>
<feature type="transmembrane region" description="Helical" evidence="8">
    <location>
        <begin position="152"/>
        <end position="171"/>
    </location>
</feature>
<dbReference type="GO" id="GO:0055085">
    <property type="term" value="P:transmembrane transport"/>
    <property type="evidence" value="ECO:0007669"/>
    <property type="project" value="TreeGrafter"/>
</dbReference>
<dbReference type="PANTHER" id="PTHR21716">
    <property type="entry name" value="TRANSMEMBRANE PROTEIN"/>
    <property type="match status" value="1"/>
</dbReference>
<evidence type="ECO:0000256" key="4">
    <source>
        <dbReference type="ARBA" id="ARBA00022475"/>
    </source>
</evidence>
<keyword evidence="7 8" id="KW-0472">Membrane</keyword>
<evidence type="ECO:0000313" key="10">
    <source>
        <dbReference type="Proteomes" id="UP000622552"/>
    </source>
</evidence>
<protein>
    <submittedName>
        <fullName evidence="9">Putative PurR-regulated permease PerM</fullName>
    </submittedName>
</protein>
<keyword evidence="4" id="KW-1003">Cell membrane</keyword>
<dbReference type="InterPro" id="IPR002549">
    <property type="entry name" value="AI-2E-like"/>
</dbReference>
<feature type="transmembrane region" description="Helical" evidence="8">
    <location>
        <begin position="230"/>
        <end position="250"/>
    </location>
</feature>
<dbReference type="AlphaFoldDB" id="A0A8J7KJ84"/>
<sequence length="356" mass="38748">MRRPVPDPRTVFRWGVAAAAGAGGLFLLAWAVYGVRDLLVQVFIALFVAISLDPAVRWLVRHRIRRPWAVTLVILSAVLFVAGFLLAVVPPLVQQAQNLAADAPHYLDQLRRQSERLRHLDEKIHYRDKLDAWLRTLPAAVGRQLLTFGTRFFGALASFLLIFVLSLYFMLDLPRLVDLLVGAVPENRRERVSHGVHVLIDKIGSYMIGNIVISLIAGVASFVALELLDVPFALPLAFLVAFTDLIPMIGATLGAAICVLVAVASVPLWPQAIGVAGFFVLYQQLENYLIAPRVMRNAVDMPAIGVLLAALVGGQILGLVGALMAIPLAAAIKIIYVRGREARREAAAPESEPAGD</sequence>
<comment type="subcellular location">
    <subcellularLocation>
        <location evidence="1">Cell membrane</location>
        <topology evidence="1">Multi-pass membrane protein</topology>
    </subcellularLocation>
</comment>
<evidence type="ECO:0000313" key="9">
    <source>
        <dbReference type="EMBL" id="MBG6135201.1"/>
    </source>
</evidence>
<feature type="transmembrane region" description="Helical" evidence="8">
    <location>
        <begin position="203"/>
        <end position="224"/>
    </location>
</feature>